<dbReference type="PANTHER" id="PTHR12299:SF17">
    <property type="entry name" value="AT19571P-RELATED"/>
    <property type="match status" value="1"/>
</dbReference>
<dbReference type="AlphaFoldDB" id="A0A6P8IIE3"/>
<dbReference type="PANTHER" id="PTHR12299">
    <property type="entry name" value="HYALURONIC ACID-BINDING PROTEIN 4"/>
    <property type="match status" value="1"/>
</dbReference>
<feature type="compositionally biased region" description="Basic and acidic residues" evidence="1">
    <location>
        <begin position="153"/>
        <end position="191"/>
    </location>
</feature>
<dbReference type="InParanoid" id="A0A6P8IIE3"/>
<feature type="compositionally biased region" description="Gly residues" evidence="1">
    <location>
        <begin position="141"/>
        <end position="152"/>
    </location>
</feature>
<dbReference type="OrthoDB" id="6022699at2759"/>
<dbReference type="InterPro" id="IPR039764">
    <property type="entry name" value="HABP4/SERBP1-like"/>
</dbReference>
<feature type="compositionally biased region" description="Basic and acidic residues" evidence="1">
    <location>
        <begin position="118"/>
        <end position="140"/>
    </location>
</feature>
<evidence type="ECO:0000313" key="4">
    <source>
        <dbReference type="RefSeq" id="XP_031566641.1"/>
    </source>
</evidence>
<feature type="compositionally biased region" description="Acidic residues" evidence="1">
    <location>
        <begin position="249"/>
        <end position="259"/>
    </location>
</feature>
<sequence>MDAVEYSIGVNNRFGLLADDEEPVDSVVDQGKSAKDKEKQKKDVRPVKDGKAQQSKKEKEAVNEETRKDARDNKKGGRPAKDGVKRENEKNTKLTNGPNREDRENIPPSRGGKGGFNRRKENEGGHPESDSPAKDDKERTGGMGFGGRGRVSGRGERGGGRGRGGFDRGRGRKREFERRSGSDRTGPEEGSRITSRSSVKPQEKREGGGSYNWGNATDTHEEEALDQEKRSNNWAESSPDDNKDKEGQAEEVEETEGEKDEAKEMTLEEWKEIQEKFRAKINYEVRKPGEGEKKGQWKNTRLLQKEEEDAQTQLMYEEKLKTSGRVKQKVTGIHFDFTSGDPKNQEPRRGGRGGRGGGGRGRGGGRGSGRGRGRGGGGGFGGGSREGGSTEFEINQEEFPTL</sequence>
<feature type="domain" description="Hyaluronan/mRNA-binding protein" evidence="2">
    <location>
        <begin position="172"/>
        <end position="291"/>
    </location>
</feature>
<name>A0A6P8IIE3_ACTTE</name>
<accession>A0A6P8IIE3</accession>
<feature type="region of interest" description="Disordered" evidence="1">
    <location>
        <begin position="1"/>
        <end position="266"/>
    </location>
</feature>
<dbReference type="GO" id="GO:0005737">
    <property type="term" value="C:cytoplasm"/>
    <property type="evidence" value="ECO:0007669"/>
    <property type="project" value="TreeGrafter"/>
</dbReference>
<feature type="compositionally biased region" description="Gly residues" evidence="1">
    <location>
        <begin position="353"/>
        <end position="386"/>
    </location>
</feature>
<reference evidence="4" key="1">
    <citation type="submission" date="2025-08" db="UniProtKB">
        <authorList>
            <consortium name="RefSeq"/>
        </authorList>
    </citation>
    <scope>IDENTIFICATION</scope>
    <source>
        <tissue evidence="4">Tentacle</tissue>
    </source>
</reference>
<protein>
    <submittedName>
        <fullName evidence="4">Plasminogen activator inhibitor 1 RNA-binding protein-like isoform X1</fullName>
    </submittedName>
</protein>
<evidence type="ECO:0000259" key="2">
    <source>
        <dbReference type="SMART" id="SM01233"/>
    </source>
</evidence>
<dbReference type="InterPro" id="IPR006861">
    <property type="entry name" value="HABP4_PAIRBP1-bd"/>
</dbReference>
<dbReference type="Pfam" id="PF04774">
    <property type="entry name" value="HABP4_PAI-RBP1"/>
    <property type="match status" value="1"/>
</dbReference>
<dbReference type="GO" id="GO:0005634">
    <property type="term" value="C:nucleus"/>
    <property type="evidence" value="ECO:0007669"/>
    <property type="project" value="TreeGrafter"/>
</dbReference>
<keyword evidence="3" id="KW-1185">Reference proteome</keyword>
<proteinExistence type="predicted"/>
<evidence type="ECO:0000256" key="1">
    <source>
        <dbReference type="SAM" id="MobiDB-lite"/>
    </source>
</evidence>
<organism evidence="3 4">
    <name type="scientific">Actinia tenebrosa</name>
    <name type="common">Australian red waratah sea anemone</name>
    <dbReference type="NCBI Taxonomy" id="6105"/>
    <lineage>
        <taxon>Eukaryota</taxon>
        <taxon>Metazoa</taxon>
        <taxon>Cnidaria</taxon>
        <taxon>Anthozoa</taxon>
        <taxon>Hexacorallia</taxon>
        <taxon>Actiniaria</taxon>
        <taxon>Actiniidae</taxon>
        <taxon>Actinia</taxon>
    </lineage>
</organism>
<evidence type="ECO:0000313" key="3">
    <source>
        <dbReference type="Proteomes" id="UP000515163"/>
    </source>
</evidence>
<dbReference type="SMART" id="SM01233">
    <property type="entry name" value="HABP4_PAI-RBP1"/>
    <property type="match status" value="1"/>
</dbReference>
<dbReference type="GO" id="GO:0003723">
    <property type="term" value="F:RNA binding"/>
    <property type="evidence" value="ECO:0007669"/>
    <property type="project" value="InterPro"/>
</dbReference>
<dbReference type="FunCoup" id="A0A6P8IIE3">
    <property type="interactions" value="3018"/>
</dbReference>
<dbReference type="RefSeq" id="XP_031566641.1">
    <property type="nucleotide sequence ID" value="XM_031710781.1"/>
</dbReference>
<dbReference type="KEGG" id="aten:116301688"/>
<gene>
    <name evidence="4" type="primary">LOC116301688</name>
</gene>
<feature type="region of interest" description="Disordered" evidence="1">
    <location>
        <begin position="331"/>
        <end position="402"/>
    </location>
</feature>
<dbReference type="GeneID" id="116301688"/>
<feature type="compositionally biased region" description="Basic and acidic residues" evidence="1">
    <location>
        <begin position="32"/>
        <end position="92"/>
    </location>
</feature>
<dbReference type="Proteomes" id="UP000515163">
    <property type="component" value="Unplaced"/>
</dbReference>